<evidence type="ECO:0008006" key="4">
    <source>
        <dbReference type="Google" id="ProtNLM"/>
    </source>
</evidence>
<accession>A0AAU9PZY9</accession>
<feature type="transmembrane region" description="Helical" evidence="1">
    <location>
        <begin position="52"/>
        <end position="73"/>
    </location>
</feature>
<sequence>MTQQKHPFHPVFASLMFILLIIYAIYRLYHHFAFESLTLQFSSDFQVVYIDASYVLSIASLLLCPILLVYLLFERMAQIVKVPIKVITIAVVLSLIVAIPIQILEFWRLKYIAENNGYLACPPFTIASSGMTIEAMVKNERLCSDAEINRIAMYGYFHELERVDKLLKTREIASGSNRE</sequence>
<protein>
    <recommendedName>
        <fullName evidence="4">DUF1240 domain-containing protein</fullName>
    </recommendedName>
</protein>
<name>A0AAU9PZY9_9VIBR</name>
<gene>
    <name evidence="2" type="ORF">THF1D04_10869</name>
</gene>
<dbReference type="RefSeq" id="WP_409930052.1">
    <property type="nucleotide sequence ID" value="NZ_CAKMTQ010000001.1"/>
</dbReference>
<keyword evidence="1" id="KW-1133">Transmembrane helix</keyword>
<proteinExistence type="predicted"/>
<dbReference type="EMBL" id="CAKMTQ010000001">
    <property type="protein sequence ID" value="CAH1521422.1"/>
    <property type="molecule type" value="Genomic_DNA"/>
</dbReference>
<dbReference type="AlphaFoldDB" id="A0AAU9PZY9"/>
<feature type="transmembrane region" description="Helical" evidence="1">
    <location>
        <begin position="85"/>
        <end position="107"/>
    </location>
</feature>
<feature type="transmembrane region" description="Helical" evidence="1">
    <location>
        <begin position="12"/>
        <end position="32"/>
    </location>
</feature>
<evidence type="ECO:0000313" key="2">
    <source>
        <dbReference type="EMBL" id="CAH1521422.1"/>
    </source>
</evidence>
<evidence type="ECO:0000313" key="3">
    <source>
        <dbReference type="Proteomes" id="UP001295420"/>
    </source>
</evidence>
<organism evidence="2 3">
    <name type="scientific">Vibrio owensii</name>
    <dbReference type="NCBI Taxonomy" id="696485"/>
    <lineage>
        <taxon>Bacteria</taxon>
        <taxon>Pseudomonadati</taxon>
        <taxon>Pseudomonadota</taxon>
        <taxon>Gammaproteobacteria</taxon>
        <taxon>Vibrionales</taxon>
        <taxon>Vibrionaceae</taxon>
        <taxon>Vibrio</taxon>
    </lineage>
</organism>
<dbReference type="Proteomes" id="UP001295420">
    <property type="component" value="Unassembled WGS sequence"/>
</dbReference>
<evidence type="ECO:0000256" key="1">
    <source>
        <dbReference type="SAM" id="Phobius"/>
    </source>
</evidence>
<keyword evidence="1" id="KW-0472">Membrane</keyword>
<reference evidence="2" key="1">
    <citation type="submission" date="2022-01" db="EMBL/GenBank/DDBJ databases">
        <authorList>
            <person name="Lagorce A."/>
        </authorList>
    </citation>
    <scope>NUCLEOTIDE SEQUENCE</scope>
    <source>
        <strain evidence="2">Th15_F1_D04</strain>
    </source>
</reference>
<keyword evidence="1" id="KW-0812">Transmembrane</keyword>
<comment type="caution">
    <text evidence="2">The sequence shown here is derived from an EMBL/GenBank/DDBJ whole genome shotgun (WGS) entry which is preliminary data.</text>
</comment>